<feature type="compositionally biased region" description="Basic and acidic residues" evidence="1">
    <location>
        <begin position="270"/>
        <end position="281"/>
    </location>
</feature>
<reference evidence="2" key="2">
    <citation type="submission" date="2025-09" db="UniProtKB">
        <authorList>
            <consortium name="Ensembl"/>
        </authorList>
    </citation>
    <scope>IDENTIFICATION</scope>
</reference>
<feature type="compositionally biased region" description="Basic and acidic residues" evidence="1">
    <location>
        <begin position="218"/>
        <end position="232"/>
    </location>
</feature>
<dbReference type="GeneTree" id="ENSGT00940000169655"/>
<sequence length="328" mass="35875">MIALIALLVEQSRSERCGKDEGYDRMLLDYFLSYQQFIHLVCRVAINCEKFSDTLVKLSCVCADGVRRTPPAPRPLPQTSLLSKTCVKLLCDDPTFSEYIKCILMDERGFLNNNAAYAFLTCFLHKVQVLSGASCCSLAGALAASVLSQHGALRPELASDWPQLSSIAALLNADLRALTLLLSVQSPPTLDPALGPALQELMARCRLCAQRRDALAADAQRHRRDDGRRSVESNHGAVVRRSPASSLSCPRRHEKCPPTRIALPPTNQMAEREEPDRRAGEARAPPLPEDAALPAEEGPEDVLDVLRRTLEAAVAMVTKLTVRAPPSS</sequence>
<protein>
    <submittedName>
        <fullName evidence="2">Uncharacterized protein</fullName>
    </submittedName>
</protein>
<keyword evidence="3" id="KW-1185">Reference proteome</keyword>
<name>A0A3Q2YVW0_HIPCM</name>
<organism evidence="2 3">
    <name type="scientific">Hippocampus comes</name>
    <name type="common">Tiger tail seahorse</name>
    <dbReference type="NCBI Taxonomy" id="109280"/>
    <lineage>
        <taxon>Eukaryota</taxon>
        <taxon>Metazoa</taxon>
        <taxon>Chordata</taxon>
        <taxon>Craniata</taxon>
        <taxon>Vertebrata</taxon>
        <taxon>Euteleostomi</taxon>
        <taxon>Actinopterygii</taxon>
        <taxon>Neopterygii</taxon>
        <taxon>Teleostei</taxon>
        <taxon>Neoteleostei</taxon>
        <taxon>Acanthomorphata</taxon>
        <taxon>Syngnathiaria</taxon>
        <taxon>Syngnathiformes</taxon>
        <taxon>Syngnathoidei</taxon>
        <taxon>Syngnathidae</taxon>
        <taxon>Hippocampus</taxon>
    </lineage>
</organism>
<evidence type="ECO:0000313" key="2">
    <source>
        <dbReference type="Ensembl" id="ENSHCOP00000022224.1"/>
    </source>
</evidence>
<accession>A0A3Q2YVW0</accession>
<proteinExistence type="predicted"/>
<dbReference type="Ensembl" id="ENSHCOT00000001607.1">
    <property type="protein sequence ID" value="ENSHCOP00000022224.1"/>
    <property type="gene ID" value="ENSHCOG00000009752.1"/>
</dbReference>
<evidence type="ECO:0000313" key="3">
    <source>
        <dbReference type="Proteomes" id="UP000264820"/>
    </source>
</evidence>
<feature type="region of interest" description="Disordered" evidence="1">
    <location>
        <begin position="218"/>
        <end position="300"/>
    </location>
</feature>
<dbReference type="STRING" id="109280.ENSHCOP00000022224"/>
<dbReference type="Proteomes" id="UP000264820">
    <property type="component" value="Unplaced"/>
</dbReference>
<evidence type="ECO:0000256" key="1">
    <source>
        <dbReference type="SAM" id="MobiDB-lite"/>
    </source>
</evidence>
<dbReference type="AlphaFoldDB" id="A0A3Q2YVW0"/>
<reference evidence="2" key="1">
    <citation type="submission" date="2025-08" db="UniProtKB">
        <authorList>
            <consortium name="Ensembl"/>
        </authorList>
    </citation>
    <scope>IDENTIFICATION</scope>
</reference>